<feature type="repeat" description="Lumazine-binding" evidence="10">
    <location>
        <begin position="1"/>
        <end position="103"/>
    </location>
</feature>
<dbReference type="EC" id="2.5.1.9" evidence="4 9"/>
<dbReference type="PANTHER" id="PTHR21098">
    <property type="entry name" value="RIBOFLAVIN SYNTHASE ALPHA CHAIN"/>
    <property type="match status" value="1"/>
</dbReference>
<comment type="pathway">
    <text evidence="3">Cofactor biosynthesis; riboflavin biosynthesis; riboflavin from 2-hydroxy-3-oxobutyl phosphate and 5-amino-6-(D-ribitylamino)uracil: step 2/2.</text>
</comment>
<evidence type="ECO:0000256" key="1">
    <source>
        <dbReference type="ARBA" id="ARBA00000968"/>
    </source>
</evidence>
<reference evidence="13" key="1">
    <citation type="journal article" date="2019" name="Int. J. Syst. Evol. Microbiol.">
        <title>The Global Catalogue of Microorganisms (GCM) 10K type strain sequencing project: providing services to taxonomists for standard genome sequencing and annotation.</title>
        <authorList>
            <consortium name="The Broad Institute Genomics Platform"/>
            <consortium name="The Broad Institute Genome Sequencing Center for Infectious Disease"/>
            <person name="Wu L."/>
            <person name="Ma J."/>
        </authorList>
    </citation>
    <scope>NUCLEOTIDE SEQUENCE [LARGE SCALE GENOMIC DNA]</scope>
    <source>
        <strain evidence="13">NBRC 110140</strain>
    </source>
</reference>
<evidence type="ECO:0000256" key="4">
    <source>
        <dbReference type="ARBA" id="ARBA00012827"/>
    </source>
</evidence>
<dbReference type="InterPro" id="IPR001783">
    <property type="entry name" value="Lumazine-bd"/>
</dbReference>
<evidence type="ECO:0000313" key="12">
    <source>
        <dbReference type="EMBL" id="GLQ34677.1"/>
    </source>
</evidence>
<protein>
    <recommendedName>
        <fullName evidence="5 9">Riboflavin synthase</fullName>
        <ecNumber evidence="4 9">2.5.1.9</ecNumber>
    </recommendedName>
</protein>
<comment type="function">
    <text evidence="2">Catalyzes the dismutation of two molecules of 6,7-dimethyl-8-ribityllumazine, resulting in the formation of riboflavin and 5-amino-6-(D-ribitylamino)uracil.</text>
</comment>
<keyword evidence="8" id="KW-0677">Repeat</keyword>
<dbReference type="PIRSF" id="PIRSF000498">
    <property type="entry name" value="Riboflavin_syn_A"/>
    <property type="match status" value="1"/>
</dbReference>
<dbReference type="InterPro" id="IPR017938">
    <property type="entry name" value="Riboflavin_synthase-like_b-brl"/>
</dbReference>
<dbReference type="Pfam" id="PF00677">
    <property type="entry name" value="Lum_binding"/>
    <property type="match status" value="2"/>
</dbReference>
<dbReference type="EMBL" id="BSNN01000002">
    <property type="protein sequence ID" value="GLQ34677.1"/>
    <property type="molecule type" value="Genomic_DNA"/>
</dbReference>
<comment type="catalytic activity">
    <reaction evidence="1">
        <text>2 6,7-dimethyl-8-(1-D-ribityl)lumazine + H(+) = 5-amino-6-(D-ribitylamino)uracil + riboflavin</text>
        <dbReference type="Rhea" id="RHEA:20772"/>
        <dbReference type="ChEBI" id="CHEBI:15378"/>
        <dbReference type="ChEBI" id="CHEBI:15934"/>
        <dbReference type="ChEBI" id="CHEBI:57986"/>
        <dbReference type="ChEBI" id="CHEBI:58201"/>
        <dbReference type="EC" id="2.5.1.9"/>
    </reaction>
</comment>
<dbReference type="CDD" id="cd00402">
    <property type="entry name" value="Riboflavin_synthase_like"/>
    <property type="match status" value="1"/>
</dbReference>
<evidence type="ECO:0000256" key="2">
    <source>
        <dbReference type="ARBA" id="ARBA00002803"/>
    </source>
</evidence>
<dbReference type="Proteomes" id="UP001156694">
    <property type="component" value="Unassembled WGS sequence"/>
</dbReference>
<dbReference type="SUPFAM" id="SSF63380">
    <property type="entry name" value="Riboflavin synthase domain-like"/>
    <property type="match status" value="2"/>
</dbReference>
<evidence type="ECO:0000313" key="13">
    <source>
        <dbReference type="Proteomes" id="UP001156694"/>
    </source>
</evidence>
<evidence type="ECO:0000256" key="9">
    <source>
        <dbReference type="NCBIfam" id="TIGR00187"/>
    </source>
</evidence>
<name>A0ABQ5VTB6_9RHOB</name>
<organism evidence="12 13">
    <name type="scientific">Amylibacter marinus</name>
    <dbReference type="NCBI Taxonomy" id="1475483"/>
    <lineage>
        <taxon>Bacteria</taxon>
        <taxon>Pseudomonadati</taxon>
        <taxon>Pseudomonadota</taxon>
        <taxon>Alphaproteobacteria</taxon>
        <taxon>Rhodobacterales</taxon>
        <taxon>Paracoccaceae</taxon>
        <taxon>Amylibacter</taxon>
    </lineage>
</organism>
<evidence type="ECO:0000256" key="6">
    <source>
        <dbReference type="ARBA" id="ARBA00022619"/>
    </source>
</evidence>
<evidence type="ECO:0000256" key="3">
    <source>
        <dbReference type="ARBA" id="ARBA00004887"/>
    </source>
</evidence>
<dbReference type="PROSITE" id="PS51177">
    <property type="entry name" value="LUMAZINE_BIND"/>
    <property type="match status" value="2"/>
</dbReference>
<feature type="repeat" description="Lumazine-binding" evidence="10">
    <location>
        <begin position="104"/>
        <end position="200"/>
    </location>
</feature>
<sequence length="229" mass="24752">MFTGIVTDIGEVIALEQNGDMRARIQTRYDADDIDLGASIACNGVCLTVIEKGKLETHSWFDVEISSESQSITNIGSGNKAWKIGTKLNLERALKLGDELGGHMVSGHVDGLADLVQMDQVGDSTVVTFETSDKLSQFIAEKGSVTLDGTSLTVNQVDGSRFNVNLIPHTKTCTIWGDMALGDKINLEIDTLARYVARLAQVREAKPRPDSFKSDADFIDIAGQASKTT</sequence>
<evidence type="ECO:0000256" key="10">
    <source>
        <dbReference type="PROSITE-ProRule" id="PRU00524"/>
    </source>
</evidence>
<evidence type="ECO:0000256" key="8">
    <source>
        <dbReference type="ARBA" id="ARBA00022737"/>
    </source>
</evidence>
<keyword evidence="7" id="KW-0808">Transferase</keyword>
<dbReference type="Gene3D" id="2.40.30.20">
    <property type="match status" value="2"/>
</dbReference>
<evidence type="ECO:0000259" key="11">
    <source>
        <dbReference type="PROSITE" id="PS51177"/>
    </source>
</evidence>
<comment type="caution">
    <text evidence="12">The sequence shown here is derived from an EMBL/GenBank/DDBJ whole genome shotgun (WGS) entry which is preliminary data.</text>
</comment>
<dbReference type="PANTHER" id="PTHR21098:SF12">
    <property type="entry name" value="RIBOFLAVIN SYNTHASE"/>
    <property type="match status" value="1"/>
</dbReference>
<keyword evidence="6" id="KW-0686">Riboflavin biosynthesis</keyword>
<dbReference type="NCBIfam" id="NF006767">
    <property type="entry name" value="PRK09289.1"/>
    <property type="match status" value="1"/>
</dbReference>
<proteinExistence type="predicted"/>
<feature type="domain" description="Lumazine-binding" evidence="11">
    <location>
        <begin position="1"/>
        <end position="103"/>
    </location>
</feature>
<dbReference type="RefSeq" id="WP_284376574.1">
    <property type="nucleotide sequence ID" value="NZ_BSNN01000002.1"/>
</dbReference>
<dbReference type="InterPro" id="IPR026017">
    <property type="entry name" value="Lumazine-bd_dom"/>
</dbReference>
<dbReference type="NCBIfam" id="TIGR00187">
    <property type="entry name" value="ribE"/>
    <property type="match status" value="1"/>
</dbReference>
<feature type="domain" description="Lumazine-binding" evidence="11">
    <location>
        <begin position="104"/>
        <end position="200"/>
    </location>
</feature>
<evidence type="ECO:0000256" key="5">
    <source>
        <dbReference type="ARBA" id="ARBA00013950"/>
    </source>
</evidence>
<gene>
    <name evidence="12" type="ORF">GCM10007939_09600</name>
</gene>
<dbReference type="InterPro" id="IPR023366">
    <property type="entry name" value="ATP_synth_asu-like_sf"/>
</dbReference>
<accession>A0ABQ5VTB6</accession>
<evidence type="ECO:0000256" key="7">
    <source>
        <dbReference type="ARBA" id="ARBA00022679"/>
    </source>
</evidence>
<keyword evidence="13" id="KW-1185">Reference proteome</keyword>